<evidence type="ECO:0000256" key="4">
    <source>
        <dbReference type="ARBA" id="ARBA00022801"/>
    </source>
</evidence>
<evidence type="ECO:0000256" key="6">
    <source>
        <dbReference type="ARBA" id="ARBA00023136"/>
    </source>
</evidence>
<feature type="binding site" evidence="7">
    <location>
        <position position="36"/>
    </location>
    <ligand>
        <name>Ca(2+)</name>
        <dbReference type="ChEBI" id="CHEBI:29108"/>
    </ligand>
</feature>
<keyword evidence="9" id="KW-0443">Lipid metabolism</keyword>
<dbReference type="GO" id="GO:0046514">
    <property type="term" value="P:ceramide catabolic process"/>
    <property type="evidence" value="ECO:0007669"/>
    <property type="project" value="TreeGrafter"/>
</dbReference>
<name>A0A819L551_9BILA</name>
<comment type="similarity">
    <text evidence="2 9">Belongs to the alkaline ceramidase family.</text>
</comment>
<dbReference type="GO" id="GO:0016811">
    <property type="term" value="F:hydrolase activity, acting on carbon-nitrogen (but not peptide) bonds, in linear amides"/>
    <property type="evidence" value="ECO:0007669"/>
    <property type="project" value="InterPro"/>
</dbReference>
<protein>
    <recommendedName>
        <fullName evidence="9">Alkaline ceramidase</fullName>
        <ecNumber evidence="9">3.5.1.-</ecNumber>
    </recommendedName>
</protein>
<dbReference type="Proteomes" id="UP000663836">
    <property type="component" value="Unassembled WGS sequence"/>
</dbReference>
<feature type="transmembrane region" description="Helical" evidence="9">
    <location>
        <begin position="80"/>
        <end position="98"/>
    </location>
</feature>
<keyword evidence="6 9" id="KW-0472">Membrane</keyword>
<reference evidence="10" key="1">
    <citation type="submission" date="2021-02" db="EMBL/GenBank/DDBJ databases">
        <authorList>
            <person name="Nowell W R."/>
        </authorList>
    </citation>
    <scope>NUCLEOTIDE SEQUENCE</scope>
</reference>
<proteinExistence type="inferred from homology"/>
<comment type="caution">
    <text evidence="10">The sequence shown here is derived from an EMBL/GenBank/DDBJ whole genome shotgun (WGS) entry which is preliminary data.</text>
</comment>
<keyword evidence="8" id="KW-0862">Zinc</keyword>
<feature type="binding site" evidence="7">
    <location>
        <position position="34"/>
    </location>
    <ligand>
        <name>Ca(2+)</name>
        <dbReference type="ChEBI" id="CHEBI:29108"/>
    </ligand>
</feature>
<feature type="transmembrane region" description="Helical" evidence="9">
    <location>
        <begin position="110"/>
        <end position="128"/>
    </location>
</feature>
<evidence type="ECO:0000256" key="2">
    <source>
        <dbReference type="ARBA" id="ARBA00009780"/>
    </source>
</evidence>
<evidence type="ECO:0000256" key="9">
    <source>
        <dbReference type="RuleBase" id="RU364079"/>
    </source>
</evidence>
<dbReference type="PANTHER" id="PTHR46139:SF3">
    <property type="entry name" value="ALKALINE CERAMIDASE"/>
    <property type="match status" value="1"/>
</dbReference>
<feature type="transmembrane region" description="Helical" evidence="9">
    <location>
        <begin position="189"/>
        <end position="208"/>
    </location>
</feature>
<evidence type="ECO:0000313" key="11">
    <source>
        <dbReference type="Proteomes" id="UP000663836"/>
    </source>
</evidence>
<evidence type="ECO:0000256" key="3">
    <source>
        <dbReference type="ARBA" id="ARBA00022692"/>
    </source>
</evidence>
<feature type="binding site" evidence="7">
    <location>
        <position position="38"/>
    </location>
    <ligand>
        <name>Ca(2+)</name>
        <dbReference type="ChEBI" id="CHEBI:29108"/>
    </ligand>
</feature>
<evidence type="ECO:0000313" key="10">
    <source>
        <dbReference type="EMBL" id="CAF3959294.1"/>
    </source>
</evidence>
<comment type="subcellular location">
    <subcellularLocation>
        <location evidence="1">Membrane</location>
        <topology evidence="1">Multi-pass membrane protein</topology>
    </subcellularLocation>
</comment>
<dbReference type="AlphaFoldDB" id="A0A819L551"/>
<dbReference type="Pfam" id="PF05875">
    <property type="entry name" value="Ceramidase"/>
    <property type="match status" value="1"/>
</dbReference>
<gene>
    <name evidence="10" type="ORF">JBS370_LOCUS23994</name>
</gene>
<feature type="transmembrane region" description="Helical" evidence="9">
    <location>
        <begin position="163"/>
        <end position="182"/>
    </location>
</feature>
<dbReference type="EC" id="3.5.1.-" evidence="9"/>
<keyword evidence="3 9" id="KW-0812">Transmembrane</keyword>
<accession>A0A819L551</accession>
<evidence type="ECO:0000256" key="7">
    <source>
        <dbReference type="PIRSR" id="PIRSR608901-1"/>
    </source>
</evidence>
<dbReference type="GO" id="GO:0016020">
    <property type="term" value="C:membrane"/>
    <property type="evidence" value="ECO:0007669"/>
    <property type="project" value="UniProtKB-SubCell"/>
</dbReference>
<comment type="cofactor">
    <cofactor evidence="8">
        <name>Zn(2+)</name>
        <dbReference type="ChEBI" id="CHEBI:29105"/>
    </cofactor>
</comment>
<evidence type="ECO:0000256" key="5">
    <source>
        <dbReference type="ARBA" id="ARBA00022989"/>
    </source>
</evidence>
<sequence length="301" mass="35114">MLIFKYILQTSISKVNLNNMNENPFRLGSSKVDWCEPNYVVSEYIAEFWNTVSNIFFFLVPPLMISLFRSYSKRVANGIAILWILLIIIGFGSVYFHATLSLVGQLIDEISILWVLTIGYALFLPESYLPQSFRVQRHRFVYACIIFALVITCLSIVHPYANAFALMMLGLPSTGFIIRHILRCDNSRVKTLGVHCFIIWITAFIVWICDRMFCSYWLSISFPYLHALWHVLVLFSSNEGIVICCYLTVKHQNPQANLHLYFWPNEQWKWFSIPYLKFHDDDDNDNFSISSSNNLSTKFYV</sequence>
<keyword evidence="4 9" id="KW-0378">Hydrolase</keyword>
<evidence type="ECO:0000256" key="8">
    <source>
        <dbReference type="PIRSR" id="PIRSR608901-2"/>
    </source>
</evidence>
<keyword evidence="7" id="KW-0106">Calcium</keyword>
<dbReference type="InterPro" id="IPR008901">
    <property type="entry name" value="ACER"/>
</dbReference>
<feature type="binding site" evidence="7">
    <location>
        <position position="33"/>
    </location>
    <ligand>
        <name>Ca(2+)</name>
        <dbReference type="ChEBI" id="CHEBI:29108"/>
    </ligand>
</feature>
<feature type="binding site" evidence="8">
    <location>
        <position position="226"/>
    </location>
    <ligand>
        <name>Zn(2+)</name>
        <dbReference type="ChEBI" id="CHEBI:29105"/>
        <note>catalytic</note>
    </ligand>
</feature>
<feature type="binding site" evidence="7">
    <location>
        <position position="47"/>
    </location>
    <ligand>
        <name>Ca(2+)</name>
        <dbReference type="ChEBI" id="CHEBI:29108"/>
    </ligand>
</feature>
<keyword evidence="5 9" id="KW-1133">Transmembrane helix</keyword>
<feature type="binding site" evidence="8">
    <location>
        <position position="97"/>
    </location>
    <ligand>
        <name>Zn(2+)</name>
        <dbReference type="ChEBI" id="CHEBI:29105"/>
        <note>catalytic</note>
    </ligand>
</feature>
<feature type="transmembrane region" description="Helical" evidence="9">
    <location>
        <begin position="48"/>
        <end position="68"/>
    </location>
</feature>
<dbReference type="GO" id="GO:0046872">
    <property type="term" value="F:metal ion binding"/>
    <property type="evidence" value="ECO:0007669"/>
    <property type="project" value="UniProtKB-KW"/>
</dbReference>
<dbReference type="EMBL" id="CAJOBD010003637">
    <property type="protein sequence ID" value="CAF3959294.1"/>
    <property type="molecule type" value="Genomic_DNA"/>
</dbReference>
<evidence type="ECO:0000256" key="1">
    <source>
        <dbReference type="ARBA" id="ARBA00004141"/>
    </source>
</evidence>
<feature type="binding site" evidence="8">
    <location>
        <position position="230"/>
    </location>
    <ligand>
        <name>Zn(2+)</name>
        <dbReference type="ChEBI" id="CHEBI:29105"/>
        <note>catalytic</note>
    </ligand>
</feature>
<organism evidence="10 11">
    <name type="scientific">Rotaria sordida</name>
    <dbReference type="NCBI Taxonomy" id="392033"/>
    <lineage>
        <taxon>Eukaryota</taxon>
        <taxon>Metazoa</taxon>
        <taxon>Spiralia</taxon>
        <taxon>Gnathifera</taxon>
        <taxon>Rotifera</taxon>
        <taxon>Eurotatoria</taxon>
        <taxon>Bdelloidea</taxon>
        <taxon>Philodinida</taxon>
        <taxon>Philodinidae</taxon>
        <taxon>Rotaria</taxon>
    </lineage>
</organism>
<feature type="transmembrane region" description="Helical" evidence="9">
    <location>
        <begin position="140"/>
        <end position="157"/>
    </location>
</feature>
<comment type="function">
    <text evidence="9">Hydrolyzes the sphingolipid ceramide into sphingosine and free fatty acid.</text>
</comment>
<feature type="transmembrane region" description="Helical" evidence="9">
    <location>
        <begin position="228"/>
        <end position="249"/>
    </location>
</feature>
<dbReference type="PANTHER" id="PTHR46139">
    <property type="entry name" value="ALKALINE CERAMIDASE"/>
    <property type="match status" value="1"/>
</dbReference>
<keyword evidence="7" id="KW-0479">Metal-binding</keyword>